<dbReference type="InterPro" id="IPR036056">
    <property type="entry name" value="Fibrinogen-like_C"/>
</dbReference>
<dbReference type="SUPFAM" id="SSF56436">
    <property type="entry name" value="C-type lectin-like"/>
    <property type="match status" value="2"/>
</dbReference>
<evidence type="ECO:0000313" key="5">
    <source>
        <dbReference type="WBParaSite" id="PSAMB.scaffold2713size21684.g18921.t1"/>
    </source>
</evidence>
<feature type="domain" description="Fibrinogen C-terminal" evidence="3">
    <location>
        <begin position="300"/>
        <end position="534"/>
    </location>
</feature>
<dbReference type="InterPro" id="IPR001304">
    <property type="entry name" value="C-type_lectin-like"/>
</dbReference>
<dbReference type="InterPro" id="IPR050373">
    <property type="entry name" value="Fibrinogen_C-term_domain"/>
</dbReference>
<feature type="domain" description="C-type lectin" evidence="2">
    <location>
        <begin position="33"/>
        <end position="155"/>
    </location>
</feature>
<feature type="signal peptide" evidence="1">
    <location>
        <begin position="1"/>
        <end position="21"/>
    </location>
</feature>
<feature type="domain" description="C-type lectin" evidence="2">
    <location>
        <begin position="175"/>
        <end position="300"/>
    </location>
</feature>
<accession>A0A914VWJ3</accession>
<dbReference type="SMART" id="SM00186">
    <property type="entry name" value="FBG"/>
    <property type="match status" value="1"/>
</dbReference>
<evidence type="ECO:0000256" key="1">
    <source>
        <dbReference type="SAM" id="SignalP"/>
    </source>
</evidence>
<dbReference type="Proteomes" id="UP000887566">
    <property type="component" value="Unplaced"/>
</dbReference>
<keyword evidence="4" id="KW-1185">Reference proteome</keyword>
<name>A0A914VWJ3_9BILA</name>
<dbReference type="SUPFAM" id="SSF56496">
    <property type="entry name" value="Fibrinogen C-terminal domain-like"/>
    <property type="match status" value="1"/>
</dbReference>
<dbReference type="SMART" id="SM00034">
    <property type="entry name" value="CLECT"/>
    <property type="match status" value="2"/>
</dbReference>
<dbReference type="PANTHER" id="PTHR19143">
    <property type="entry name" value="FIBRINOGEN/TENASCIN/ANGIOPOEITIN"/>
    <property type="match status" value="1"/>
</dbReference>
<keyword evidence="1" id="KW-0732">Signal</keyword>
<dbReference type="PANTHER" id="PTHR19143:SF327">
    <property type="entry name" value="FI21813P1-RELATED"/>
    <property type="match status" value="1"/>
</dbReference>
<dbReference type="CDD" id="cd00037">
    <property type="entry name" value="CLECT"/>
    <property type="match status" value="2"/>
</dbReference>
<organism evidence="4 5">
    <name type="scientific">Plectus sambesii</name>
    <dbReference type="NCBI Taxonomy" id="2011161"/>
    <lineage>
        <taxon>Eukaryota</taxon>
        <taxon>Metazoa</taxon>
        <taxon>Ecdysozoa</taxon>
        <taxon>Nematoda</taxon>
        <taxon>Chromadorea</taxon>
        <taxon>Plectida</taxon>
        <taxon>Plectina</taxon>
        <taxon>Plectoidea</taxon>
        <taxon>Plectidae</taxon>
        <taxon>Plectus</taxon>
    </lineage>
</organism>
<dbReference type="NCBIfam" id="NF040941">
    <property type="entry name" value="GGGWT_bact"/>
    <property type="match status" value="1"/>
</dbReference>
<dbReference type="InterPro" id="IPR016187">
    <property type="entry name" value="CTDL_fold"/>
</dbReference>
<evidence type="ECO:0000259" key="2">
    <source>
        <dbReference type="PROSITE" id="PS50041"/>
    </source>
</evidence>
<dbReference type="PROSITE" id="PS51406">
    <property type="entry name" value="FIBRINOGEN_C_2"/>
    <property type="match status" value="1"/>
</dbReference>
<dbReference type="InterPro" id="IPR014716">
    <property type="entry name" value="Fibrinogen_a/b/g_C_1"/>
</dbReference>
<dbReference type="PROSITE" id="PS50041">
    <property type="entry name" value="C_TYPE_LECTIN_2"/>
    <property type="match status" value="2"/>
</dbReference>
<sequence length="534" mass="59675">MFSATYISIFVLLCFCQTSKTDDVSTPHVCQQQSGKCFTVIVDQKLNWNDAEKYCEKNLPNGRLASIHNAFDGSIITSWLSFLSTDPWFGGFQTGALPFQYTDSSPMDYTNWTPGQPTFPCAQLCHSSGNIGGIQCQQGKWLTADCDASAQFICEYGNYSISTPPTVVERSCNQDNGKCFALVIGSLSWTEAERYCESQVQNGSTAFLASITQASDANIIATLLQHPSVSSNLWVGAFAFGGAPFQWTDRNQFSFTNWAPGQPPSHPDGCVQVCQKTDSTCVQGQWTVLPCETTQSFVCENLSYIAKDCHELHQKYSDLPSGMYMLSPPSIPPFKAYCDMETDGGGWTVFQRRINDDLSFYDKLWNDYKVGFNNGLENNLWLGNDIIHVLTTKDSNVELRVDLWGDRNPSSSNPNGYWFVKHTSFYIDNEANFYTLHISSSYTGNASTNPGSSMYYSNNWHFATVDSMNGAASGCFSPSFQYNGWWFSSNACGYQSLNGKYAPPSWGSYGFFWTIPTYYYINPKQSCMMVRSIL</sequence>
<dbReference type="Pfam" id="PF00147">
    <property type="entry name" value="Fibrinogen_C"/>
    <property type="match status" value="1"/>
</dbReference>
<proteinExistence type="predicted"/>
<dbReference type="Gene3D" id="3.90.215.10">
    <property type="entry name" value="Gamma Fibrinogen, chain A, domain 1"/>
    <property type="match status" value="1"/>
</dbReference>
<dbReference type="WBParaSite" id="PSAMB.scaffold2713size21684.g18921.t1">
    <property type="protein sequence ID" value="PSAMB.scaffold2713size21684.g18921.t1"/>
    <property type="gene ID" value="PSAMB.scaffold2713size21684.g18921"/>
</dbReference>
<evidence type="ECO:0000259" key="3">
    <source>
        <dbReference type="PROSITE" id="PS51406"/>
    </source>
</evidence>
<reference evidence="5" key="1">
    <citation type="submission" date="2022-11" db="UniProtKB">
        <authorList>
            <consortium name="WormBaseParasite"/>
        </authorList>
    </citation>
    <scope>IDENTIFICATION</scope>
</reference>
<protein>
    <submittedName>
        <fullName evidence="5">Uncharacterized protein</fullName>
    </submittedName>
</protein>
<dbReference type="GO" id="GO:0005615">
    <property type="term" value="C:extracellular space"/>
    <property type="evidence" value="ECO:0007669"/>
    <property type="project" value="TreeGrafter"/>
</dbReference>
<dbReference type="AlphaFoldDB" id="A0A914VWJ3"/>
<dbReference type="InterPro" id="IPR002181">
    <property type="entry name" value="Fibrinogen_a/b/g_C_dom"/>
</dbReference>
<feature type="chain" id="PRO_5037402903" evidence="1">
    <location>
        <begin position="22"/>
        <end position="534"/>
    </location>
</feature>
<evidence type="ECO:0000313" key="4">
    <source>
        <dbReference type="Proteomes" id="UP000887566"/>
    </source>
</evidence>
<dbReference type="InterPro" id="IPR016186">
    <property type="entry name" value="C-type_lectin-like/link_sf"/>
</dbReference>
<dbReference type="Pfam" id="PF00059">
    <property type="entry name" value="Lectin_C"/>
    <property type="match status" value="2"/>
</dbReference>
<dbReference type="Gene3D" id="3.10.100.10">
    <property type="entry name" value="Mannose-Binding Protein A, subunit A"/>
    <property type="match status" value="2"/>
</dbReference>